<evidence type="ECO:0000313" key="10">
    <source>
        <dbReference type="Ensembl" id="ENSPNAP00000039674.1"/>
    </source>
</evidence>
<dbReference type="CDD" id="cd19769">
    <property type="entry name" value="Bbox2_TRIM16-like"/>
    <property type="match status" value="1"/>
</dbReference>
<dbReference type="InterPro" id="IPR027370">
    <property type="entry name" value="Znf-RING_euk"/>
</dbReference>
<dbReference type="PROSITE" id="PS50119">
    <property type="entry name" value="ZF_BBOX"/>
    <property type="match status" value="1"/>
</dbReference>
<dbReference type="Gene3D" id="3.30.40.10">
    <property type="entry name" value="Zinc/RING finger domain, C3HC4 (zinc finger)"/>
    <property type="match status" value="1"/>
</dbReference>
<dbReference type="Ensembl" id="ENSPNAT00000081897.1">
    <property type="protein sequence ID" value="ENSPNAP00000039674.1"/>
    <property type="gene ID" value="ENSPNAG00000021898.2"/>
</dbReference>
<dbReference type="PROSITE" id="PS00518">
    <property type="entry name" value="ZF_RING_1"/>
    <property type="match status" value="1"/>
</dbReference>
<dbReference type="GO" id="GO:0016567">
    <property type="term" value="P:protein ubiquitination"/>
    <property type="evidence" value="ECO:0007669"/>
    <property type="project" value="InterPro"/>
</dbReference>
<reference evidence="10 11" key="1">
    <citation type="submission" date="2020-10" db="EMBL/GenBank/DDBJ databases">
        <title>Pygocentrus nattereri (red-bellied piranha) genome, fPygNat1, primary haplotype.</title>
        <authorList>
            <person name="Myers G."/>
            <person name="Meyer A."/>
            <person name="Karagic N."/>
            <person name="Pippel M."/>
            <person name="Winkler S."/>
            <person name="Tracey A."/>
            <person name="Wood J."/>
            <person name="Formenti G."/>
            <person name="Howe K."/>
            <person name="Fedrigo O."/>
            <person name="Jarvis E.D."/>
        </authorList>
    </citation>
    <scope>NUCLEOTIDE SEQUENCE [LARGE SCALE GENOMIC DNA]</scope>
</reference>
<feature type="domain" description="B30.2/SPRY" evidence="9">
    <location>
        <begin position="197"/>
        <end position="395"/>
    </location>
</feature>
<evidence type="ECO:0000259" key="9">
    <source>
        <dbReference type="PROSITE" id="PS50188"/>
    </source>
</evidence>
<keyword evidence="5" id="KW-0391">Immunity</keyword>
<dbReference type="CDD" id="cd13733">
    <property type="entry name" value="SPRY_PRY_C-I_1"/>
    <property type="match status" value="1"/>
</dbReference>
<dbReference type="SUPFAM" id="SSF57845">
    <property type="entry name" value="B-box zinc-binding domain"/>
    <property type="match status" value="1"/>
</dbReference>
<dbReference type="InterPro" id="IPR003877">
    <property type="entry name" value="SPRY_dom"/>
</dbReference>
<keyword evidence="2" id="KW-0479">Metal-binding</keyword>
<dbReference type="SMART" id="SM00184">
    <property type="entry name" value="RING"/>
    <property type="match status" value="1"/>
</dbReference>
<dbReference type="SUPFAM" id="SSF57850">
    <property type="entry name" value="RING/U-box"/>
    <property type="match status" value="1"/>
</dbReference>
<dbReference type="Pfam" id="PF13445">
    <property type="entry name" value="zf-RING_UBOX"/>
    <property type="match status" value="1"/>
</dbReference>
<dbReference type="PROSITE" id="PS50089">
    <property type="entry name" value="ZF_RING_2"/>
    <property type="match status" value="1"/>
</dbReference>
<dbReference type="GeneTree" id="ENSGT01040000240385"/>
<reference evidence="10" key="2">
    <citation type="submission" date="2025-08" db="UniProtKB">
        <authorList>
            <consortium name="Ensembl"/>
        </authorList>
    </citation>
    <scope>IDENTIFICATION</scope>
</reference>
<dbReference type="Proteomes" id="UP001501920">
    <property type="component" value="Chromosome 2"/>
</dbReference>
<evidence type="ECO:0000259" key="7">
    <source>
        <dbReference type="PROSITE" id="PS50089"/>
    </source>
</evidence>
<evidence type="ECO:0000256" key="3">
    <source>
        <dbReference type="ARBA" id="ARBA00022771"/>
    </source>
</evidence>
<dbReference type="InterPro" id="IPR000315">
    <property type="entry name" value="Znf_B-box"/>
</dbReference>
<dbReference type="InterPro" id="IPR051051">
    <property type="entry name" value="E3_ubiq-ligase_TRIM/RNF"/>
</dbReference>
<dbReference type="Pfam" id="PF00622">
    <property type="entry name" value="SPRY"/>
    <property type="match status" value="1"/>
</dbReference>
<dbReference type="PANTHER" id="PTHR25465">
    <property type="entry name" value="B-BOX DOMAIN CONTAINING"/>
    <property type="match status" value="1"/>
</dbReference>
<dbReference type="FunFam" id="2.60.120.920:FF:000004">
    <property type="entry name" value="Butyrophilin subfamily 1 member A1"/>
    <property type="match status" value="1"/>
</dbReference>
<dbReference type="InterPro" id="IPR001841">
    <property type="entry name" value="Znf_RING"/>
</dbReference>
<dbReference type="Gene3D" id="4.10.830.40">
    <property type="match status" value="1"/>
</dbReference>
<keyword evidence="4" id="KW-0862">Zinc</keyword>
<dbReference type="Gene3D" id="2.60.120.920">
    <property type="match status" value="1"/>
</dbReference>
<dbReference type="InterPro" id="IPR013083">
    <property type="entry name" value="Znf_RING/FYVE/PHD"/>
</dbReference>
<dbReference type="PANTHER" id="PTHR25465:SF32">
    <property type="entry name" value="BLOODTHIRSTY-RELATED GENE FAMILY, MEMBER 16 ISOFORM X1-RELATED"/>
    <property type="match status" value="1"/>
</dbReference>
<dbReference type="GO" id="GO:0045087">
    <property type="term" value="P:innate immune response"/>
    <property type="evidence" value="ECO:0007669"/>
    <property type="project" value="UniProtKB-KW"/>
</dbReference>
<dbReference type="Pfam" id="PF13765">
    <property type="entry name" value="PRY"/>
    <property type="match status" value="1"/>
</dbReference>
<name>A0AAR2INU4_PYGNA</name>
<evidence type="ECO:0000256" key="1">
    <source>
        <dbReference type="ARBA" id="ARBA00022588"/>
    </source>
</evidence>
<evidence type="ECO:0000259" key="8">
    <source>
        <dbReference type="PROSITE" id="PS50119"/>
    </source>
</evidence>
<dbReference type="SMART" id="SM00504">
    <property type="entry name" value="Ubox"/>
    <property type="match status" value="1"/>
</dbReference>
<keyword evidence="3 6" id="KW-0863">Zinc-finger</keyword>
<accession>A0AAR2INU4</accession>
<protein>
    <recommendedName>
        <fullName evidence="12">E3 ubiquitin-protein ligase TRIM39-like</fullName>
    </recommendedName>
</protein>
<dbReference type="PROSITE" id="PS50188">
    <property type="entry name" value="B302_SPRY"/>
    <property type="match status" value="1"/>
</dbReference>
<dbReference type="GO" id="GO:0004842">
    <property type="term" value="F:ubiquitin-protein transferase activity"/>
    <property type="evidence" value="ECO:0007669"/>
    <property type="project" value="InterPro"/>
</dbReference>
<dbReference type="AlphaFoldDB" id="A0AAR2INU4"/>
<evidence type="ECO:0008006" key="12">
    <source>
        <dbReference type="Google" id="ProtNLM"/>
    </source>
</evidence>
<feature type="domain" description="RING-type" evidence="7">
    <location>
        <begin position="15"/>
        <end position="55"/>
    </location>
</feature>
<sequence length="396" mass="45626">MASVSDFLSEDQFLCSICLDVLTDPVSTPCGHNFCKTCLTEHWRISQHWHCPFCKEKCVDPKFEMNTTLREAVDHFKRSGLDNPEVLCDVCIGVGLTALKSCLMCLTSYCKTHLYPHEQVPALKKHKLINPVKNLEDYICQKHERPLEMLCRVDQKYVCDFCINTDHKTHSTVPIEEEKKQAEELIKELEQEITKPTTLQQWRITHKTHSQALYIHQPIFGPSKSHPNLILSDDGKQVRHTCRQQNRPDDSQRFDTCCNVLGKEGFFSDRFYYEVQVRDKTDWVLGVSRESIKRKGVITLSPENGFWTVSLRKGNKYDANDITLVPLYLREKLQKVGVFVDYEQGLVSFYNVESRSHIYSFTGQSFTEKLYPFFSPGNNDGGKNSAPLIISLVSKN</sequence>
<dbReference type="InterPro" id="IPR003613">
    <property type="entry name" value="Ubox_domain"/>
</dbReference>
<reference evidence="10" key="3">
    <citation type="submission" date="2025-09" db="UniProtKB">
        <authorList>
            <consortium name="Ensembl"/>
        </authorList>
    </citation>
    <scope>IDENTIFICATION</scope>
</reference>
<dbReference type="InterPro" id="IPR001870">
    <property type="entry name" value="B30.2/SPRY"/>
</dbReference>
<dbReference type="Pfam" id="PF00643">
    <property type="entry name" value="zf-B_box"/>
    <property type="match status" value="1"/>
</dbReference>
<dbReference type="SMART" id="SM00589">
    <property type="entry name" value="PRY"/>
    <property type="match status" value="1"/>
</dbReference>
<evidence type="ECO:0000256" key="6">
    <source>
        <dbReference type="PROSITE-ProRule" id="PRU00024"/>
    </source>
</evidence>
<dbReference type="GO" id="GO:0008270">
    <property type="term" value="F:zinc ion binding"/>
    <property type="evidence" value="ECO:0007669"/>
    <property type="project" value="UniProtKB-KW"/>
</dbReference>
<proteinExistence type="predicted"/>
<dbReference type="InterPro" id="IPR003879">
    <property type="entry name" value="Butyrophylin_SPRY"/>
</dbReference>
<evidence type="ECO:0000313" key="11">
    <source>
        <dbReference type="Proteomes" id="UP001501920"/>
    </source>
</evidence>
<evidence type="ECO:0000256" key="5">
    <source>
        <dbReference type="ARBA" id="ARBA00022859"/>
    </source>
</evidence>
<evidence type="ECO:0000256" key="4">
    <source>
        <dbReference type="ARBA" id="ARBA00022833"/>
    </source>
</evidence>
<feature type="domain" description="B box-type" evidence="8">
    <location>
        <begin position="135"/>
        <end position="175"/>
    </location>
</feature>
<dbReference type="InterPro" id="IPR006574">
    <property type="entry name" value="PRY"/>
</dbReference>
<dbReference type="InterPro" id="IPR017907">
    <property type="entry name" value="Znf_RING_CS"/>
</dbReference>
<dbReference type="Gene3D" id="3.30.160.60">
    <property type="entry name" value="Classic Zinc Finger"/>
    <property type="match status" value="1"/>
</dbReference>
<dbReference type="InterPro" id="IPR013320">
    <property type="entry name" value="ConA-like_dom_sf"/>
</dbReference>
<dbReference type="SUPFAM" id="SSF49899">
    <property type="entry name" value="Concanavalin A-like lectins/glucanases"/>
    <property type="match status" value="1"/>
</dbReference>
<dbReference type="PRINTS" id="PR01407">
    <property type="entry name" value="BUTYPHLNCDUF"/>
</dbReference>
<organism evidence="10 11">
    <name type="scientific">Pygocentrus nattereri</name>
    <name type="common">Red-bellied piranha</name>
    <dbReference type="NCBI Taxonomy" id="42514"/>
    <lineage>
        <taxon>Eukaryota</taxon>
        <taxon>Metazoa</taxon>
        <taxon>Chordata</taxon>
        <taxon>Craniata</taxon>
        <taxon>Vertebrata</taxon>
        <taxon>Euteleostomi</taxon>
        <taxon>Actinopterygii</taxon>
        <taxon>Neopterygii</taxon>
        <taxon>Teleostei</taxon>
        <taxon>Ostariophysi</taxon>
        <taxon>Characiformes</taxon>
        <taxon>Characoidei</taxon>
        <taxon>Pygocentrus</taxon>
    </lineage>
</organism>
<dbReference type="GO" id="GO:0005737">
    <property type="term" value="C:cytoplasm"/>
    <property type="evidence" value="ECO:0007669"/>
    <property type="project" value="UniProtKB-ARBA"/>
</dbReference>
<keyword evidence="1" id="KW-0399">Innate immunity</keyword>
<dbReference type="SMART" id="SM00449">
    <property type="entry name" value="SPRY"/>
    <property type="match status" value="1"/>
</dbReference>
<evidence type="ECO:0000256" key="2">
    <source>
        <dbReference type="ARBA" id="ARBA00022723"/>
    </source>
</evidence>
<keyword evidence="11" id="KW-1185">Reference proteome</keyword>
<dbReference type="SMART" id="SM00336">
    <property type="entry name" value="BBOX"/>
    <property type="match status" value="1"/>
</dbReference>
<dbReference type="InterPro" id="IPR043136">
    <property type="entry name" value="B30.2/SPRY_sf"/>
</dbReference>